<keyword evidence="3" id="KW-1185">Reference proteome</keyword>
<comment type="caution">
    <text evidence="2">The sequence shown here is derived from an EMBL/GenBank/DDBJ whole genome shotgun (WGS) entry which is preliminary data.</text>
</comment>
<dbReference type="Proteomes" id="UP000216725">
    <property type="component" value="Unassembled WGS sequence"/>
</dbReference>
<feature type="compositionally biased region" description="Polar residues" evidence="1">
    <location>
        <begin position="351"/>
        <end position="365"/>
    </location>
</feature>
<dbReference type="Gene3D" id="3.40.50.300">
    <property type="entry name" value="P-loop containing nucleotide triphosphate hydrolases"/>
    <property type="match status" value="1"/>
</dbReference>
<dbReference type="GO" id="GO:0051301">
    <property type="term" value="P:cell division"/>
    <property type="evidence" value="ECO:0007669"/>
    <property type="project" value="UniProtKB-KW"/>
</dbReference>
<dbReference type="EMBL" id="MWWR01000019">
    <property type="protein sequence ID" value="OZG49386.1"/>
    <property type="molecule type" value="Genomic_DNA"/>
</dbReference>
<dbReference type="AlphaFoldDB" id="A0A261ERT6"/>
<evidence type="ECO:0000313" key="3">
    <source>
        <dbReference type="Proteomes" id="UP000216725"/>
    </source>
</evidence>
<evidence type="ECO:0000256" key="1">
    <source>
        <dbReference type="SAM" id="MobiDB-lite"/>
    </source>
</evidence>
<accession>A0A261ERT6</accession>
<gene>
    <name evidence="2" type="ORF">PSRA_1635</name>
</gene>
<feature type="region of interest" description="Disordered" evidence="1">
    <location>
        <begin position="334"/>
        <end position="372"/>
    </location>
</feature>
<name>A0A261ERT6_9BIFI</name>
<protein>
    <submittedName>
        <fullName evidence="2">Cell division protein FtsK</fullName>
    </submittedName>
</protein>
<sequence>MGLFRDAFSKMMTPSGFGGGYSSDAVIPYAPCSDDAGEEFWDAVRKPTDDDISEGWHDAIEQYGLQHDDSYSPVIDDGLVPKASREVKAAYAETWRHDVDGARIYGMPGSGLHQSQFGKKEVHSGATGELIFAKLLSWDHFLDHCVSFWSLWNPEEDGTRNDMGNDIDCVLKFGDHILLVDVKNYRAGLEYHSLIPGKAMFCMYQKARVVAHEPYIFSANMAFAQKNLSEYLASEGSRCTVESFVVLVPGELGEATLDPDIYWPGNIPAMGYGQFKDMLIERGQHDSSYCTFDPTKTAEEGYLATLVKGYDGALSLLDSPMPVAEWPAPTWDRLAGIKPAPSKKGGDASNRWKNGRNTHSSSNSTPKRESNAASWKAADLDDFAEFRNGADLDILRDADGQSVPLSFRNVSGVVVAGEQGSGSVMRMQSVVASLLASSQAEVRIVDCNGQNSSCFSCFENSCHSYSRLIDGLDVVAGEIESAYVSLSARKSRLRKKGLQSFWEDDSHGGEKLEILTIHESSNLFGFQDLDSGASPADRPQELDDIDRYLRTILKDGQRMGVCVILMTQRPSTVSLPAYFVDAAQIHVCFHVSSPETIATVMGATGSSGVGFAGKPVIAQAFVSDHGAPARKVLFRRVAPSVIDARFPNGLSNVQ</sequence>
<keyword evidence="2" id="KW-0131">Cell cycle</keyword>
<organism evidence="2 3">
    <name type="scientific">Pseudoscardovia radai</name>
    <dbReference type="NCBI Taxonomy" id="987066"/>
    <lineage>
        <taxon>Bacteria</taxon>
        <taxon>Bacillati</taxon>
        <taxon>Actinomycetota</taxon>
        <taxon>Actinomycetes</taxon>
        <taxon>Bifidobacteriales</taxon>
        <taxon>Bifidobacteriaceae</taxon>
        <taxon>Pseudoscardovia</taxon>
    </lineage>
</organism>
<reference evidence="2 3" key="1">
    <citation type="journal article" date="2017" name="BMC Genomics">
        <title>Comparative genomic and phylogenomic analyses of the Bifidobacteriaceae family.</title>
        <authorList>
            <person name="Lugli G.A."/>
            <person name="Milani C."/>
            <person name="Turroni F."/>
            <person name="Duranti S."/>
            <person name="Mancabelli L."/>
            <person name="Mangifesta M."/>
            <person name="Ferrario C."/>
            <person name="Modesto M."/>
            <person name="Mattarelli P."/>
            <person name="Jiri K."/>
            <person name="van Sinderen D."/>
            <person name="Ventura M."/>
        </authorList>
    </citation>
    <scope>NUCLEOTIDE SEQUENCE [LARGE SCALE GENOMIC DNA]</scope>
    <source>
        <strain evidence="2 3">DSM 24742</strain>
    </source>
</reference>
<dbReference type="InterPro" id="IPR027417">
    <property type="entry name" value="P-loop_NTPase"/>
</dbReference>
<evidence type="ECO:0000313" key="2">
    <source>
        <dbReference type="EMBL" id="OZG49386.1"/>
    </source>
</evidence>
<keyword evidence="2" id="KW-0132">Cell division</keyword>
<proteinExistence type="predicted"/>